<dbReference type="STRING" id="33097.A0A150GYN7"/>
<feature type="compositionally biased region" description="Low complexity" evidence="2">
    <location>
        <begin position="699"/>
        <end position="715"/>
    </location>
</feature>
<sequence>MDNSAIASRASCGYTAWNGAPRSILVDSTLQAYDTVPVHEVCTDSREGSPASPMIVPPSEEVVAAASSLLDWQAQHGFVAPEEADAGPSPWGAAAHAGTDGRRAQGRKVLSYDPAIGKNGAFYFVDVADTGQGDTAVAHSRPPGATLHRGSAQRLLDRSAQPHRQAVPVSPCSSTTTDTTVTPPQARQADAMATALAAHPLGTPNSSMSYMANVLDEVARQQHWGMQASPGAAMAGALARKRLSMRLMQVASMEALLAANLYEENDVLSVIYEQEGQEIMAGQPGHTAVTVTYHTVTPAHAVDTSPIDLRPTGSLEHLAQTQYNRQLKTLQALRRQAELTAEENMAALERERRREHKYAQIDQERQAQEDQRAENAARAAETRAARYEAAVRHEQAMRAAAAAKSRFMSDRAGNATLQQQRVAAAEARREATYRNNLALLEARRQVLLARERKLEDILRQREELRQLQLQIKAEEDALKELQRRAIRHRAEEDLQGRVAQFHARNVAKDEQTVRRREANEAAAVAEAERQALAARLSDKTSRGEALAAQRQALLLDMQDLRQQMQRQARTGEEVVRASLQRMRQRGSTALPPEVARSLEGLQAGGPVRATALMGNGRGVALLEGLPPQTPRAAFGGSPAVAPMTPRSAAKAAGARGAAGRRPKSAASSPRSPRIPAAGGGHSYLTAMISPRVGQPGKTSRMGAAAGAMRPGSASADSRRRPQTSPPVTPTRTTTAPVTIPGPSPYGPYTFPLPPKPRVPPPSVEEQVRAATDTSEAARAAVVSGRYTGVHEVARPGSRREEELRAVLKEEVAKEGERQALLAKVTDDAERSRLIKYFTMEREEAKRRILALSNAAQAALYP</sequence>
<accession>A0A150GYN7</accession>
<feature type="region of interest" description="Disordered" evidence="2">
    <location>
        <begin position="350"/>
        <end position="380"/>
    </location>
</feature>
<feature type="coiled-coil region" evidence="1">
    <location>
        <begin position="447"/>
        <end position="570"/>
    </location>
</feature>
<dbReference type="EMBL" id="LSYV01000006">
    <property type="protein sequence ID" value="KXZ54440.1"/>
    <property type="molecule type" value="Genomic_DNA"/>
</dbReference>
<feature type="region of interest" description="Disordered" evidence="2">
    <location>
        <begin position="82"/>
        <end position="102"/>
    </location>
</feature>
<evidence type="ECO:0000256" key="1">
    <source>
        <dbReference type="SAM" id="Coils"/>
    </source>
</evidence>
<feature type="compositionally biased region" description="Low complexity" evidence="2">
    <location>
        <begin position="167"/>
        <end position="182"/>
    </location>
</feature>
<evidence type="ECO:0000313" key="4">
    <source>
        <dbReference type="Proteomes" id="UP000075714"/>
    </source>
</evidence>
<evidence type="ECO:0000256" key="2">
    <source>
        <dbReference type="SAM" id="MobiDB-lite"/>
    </source>
</evidence>
<dbReference type="AlphaFoldDB" id="A0A150GYN7"/>
<dbReference type="OrthoDB" id="539465at2759"/>
<gene>
    <name evidence="3" type="ORF">GPECTOR_5g92</name>
</gene>
<comment type="caution">
    <text evidence="3">The sequence shown here is derived from an EMBL/GenBank/DDBJ whole genome shotgun (WGS) entry which is preliminary data.</text>
</comment>
<keyword evidence="1" id="KW-0175">Coiled coil</keyword>
<feature type="region of interest" description="Disordered" evidence="2">
    <location>
        <begin position="633"/>
        <end position="763"/>
    </location>
</feature>
<keyword evidence="4" id="KW-1185">Reference proteome</keyword>
<feature type="compositionally biased region" description="Pro residues" evidence="2">
    <location>
        <begin position="739"/>
        <end position="762"/>
    </location>
</feature>
<evidence type="ECO:0000313" key="3">
    <source>
        <dbReference type="EMBL" id="KXZ54440.1"/>
    </source>
</evidence>
<feature type="compositionally biased region" description="Low complexity" evidence="2">
    <location>
        <begin position="729"/>
        <end position="738"/>
    </location>
</feature>
<proteinExistence type="predicted"/>
<feature type="compositionally biased region" description="Low complexity" evidence="2">
    <location>
        <begin position="645"/>
        <end position="657"/>
    </location>
</feature>
<feature type="compositionally biased region" description="Low complexity" evidence="2">
    <location>
        <begin position="664"/>
        <end position="676"/>
    </location>
</feature>
<protein>
    <submittedName>
        <fullName evidence="3">Uncharacterized protein</fullName>
    </submittedName>
</protein>
<dbReference type="Proteomes" id="UP000075714">
    <property type="component" value="Unassembled WGS sequence"/>
</dbReference>
<organism evidence="3 4">
    <name type="scientific">Gonium pectorale</name>
    <name type="common">Green alga</name>
    <dbReference type="NCBI Taxonomy" id="33097"/>
    <lineage>
        <taxon>Eukaryota</taxon>
        <taxon>Viridiplantae</taxon>
        <taxon>Chlorophyta</taxon>
        <taxon>core chlorophytes</taxon>
        <taxon>Chlorophyceae</taxon>
        <taxon>CS clade</taxon>
        <taxon>Chlamydomonadales</taxon>
        <taxon>Volvocaceae</taxon>
        <taxon>Gonium</taxon>
    </lineage>
</organism>
<feature type="region of interest" description="Disordered" evidence="2">
    <location>
        <begin position="162"/>
        <end position="182"/>
    </location>
</feature>
<name>A0A150GYN7_GONPE</name>
<reference evidence="4" key="1">
    <citation type="journal article" date="2016" name="Nat. Commun.">
        <title>The Gonium pectorale genome demonstrates co-option of cell cycle regulation during the evolution of multicellularity.</title>
        <authorList>
            <person name="Hanschen E.R."/>
            <person name="Marriage T.N."/>
            <person name="Ferris P.J."/>
            <person name="Hamaji T."/>
            <person name="Toyoda A."/>
            <person name="Fujiyama A."/>
            <person name="Neme R."/>
            <person name="Noguchi H."/>
            <person name="Minakuchi Y."/>
            <person name="Suzuki M."/>
            <person name="Kawai-Toyooka H."/>
            <person name="Smith D.R."/>
            <person name="Sparks H."/>
            <person name="Anderson J."/>
            <person name="Bakaric R."/>
            <person name="Luria V."/>
            <person name="Karger A."/>
            <person name="Kirschner M.W."/>
            <person name="Durand P.M."/>
            <person name="Michod R.E."/>
            <person name="Nozaki H."/>
            <person name="Olson B.J."/>
        </authorList>
    </citation>
    <scope>NUCLEOTIDE SEQUENCE [LARGE SCALE GENOMIC DNA]</scope>
    <source>
        <strain evidence="4">NIES-2863</strain>
    </source>
</reference>